<evidence type="ECO:0000313" key="7">
    <source>
        <dbReference type="Proteomes" id="UP000559027"/>
    </source>
</evidence>
<evidence type="ECO:0000256" key="3">
    <source>
        <dbReference type="SAM" id="MobiDB-lite"/>
    </source>
</evidence>
<feature type="compositionally biased region" description="Basic and acidic residues" evidence="3">
    <location>
        <begin position="56"/>
        <end position="66"/>
    </location>
</feature>
<dbReference type="CDD" id="cd17352">
    <property type="entry name" value="MFS_MCT_SLC16"/>
    <property type="match status" value="1"/>
</dbReference>
<feature type="transmembrane region" description="Helical" evidence="4">
    <location>
        <begin position="290"/>
        <end position="312"/>
    </location>
</feature>
<dbReference type="AlphaFoldDB" id="A0A8H5CTP8"/>
<keyword evidence="4" id="KW-0472">Membrane</keyword>
<dbReference type="GO" id="GO:0022857">
    <property type="term" value="F:transmembrane transporter activity"/>
    <property type="evidence" value="ECO:0007669"/>
    <property type="project" value="InterPro"/>
</dbReference>
<feature type="transmembrane region" description="Helical" evidence="4">
    <location>
        <begin position="216"/>
        <end position="234"/>
    </location>
</feature>
<dbReference type="Proteomes" id="UP000559027">
    <property type="component" value="Unassembled WGS sequence"/>
</dbReference>
<feature type="transmembrane region" description="Helical" evidence="4">
    <location>
        <begin position="246"/>
        <end position="266"/>
    </location>
</feature>
<feature type="region of interest" description="Disordered" evidence="3">
    <location>
        <begin position="1"/>
        <end position="79"/>
    </location>
</feature>
<feature type="transmembrane region" description="Helical" evidence="4">
    <location>
        <begin position="414"/>
        <end position="435"/>
    </location>
</feature>
<keyword evidence="4" id="KW-0812">Transmembrane</keyword>
<gene>
    <name evidence="6" type="ORF">D9756_010142</name>
</gene>
<name>A0A8H5CTP8_9AGAR</name>
<dbReference type="PROSITE" id="PS50850">
    <property type="entry name" value="MFS"/>
    <property type="match status" value="1"/>
</dbReference>
<feature type="transmembrane region" description="Helical" evidence="4">
    <location>
        <begin position="379"/>
        <end position="402"/>
    </location>
</feature>
<evidence type="ECO:0000259" key="5">
    <source>
        <dbReference type="PROSITE" id="PS50850"/>
    </source>
</evidence>
<feature type="transmembrane region" description="Helical" evidence="4">
    <location>
        <begin position="127"/>
        <end position="146"/>
    </location>
</feature>
<comment type="caution">
    <text evidence="6">The sequence shown here is derived from an EMBL/GenBank/DDBJ whole genome shotgun (WGS) entry which is preliminary data.</text>
</comment>
<keyword evidence="7" id="KW-1185">Reference proteome</keyword>
<dbReference type="InterPro" id="IPR036259">
    <property type="entry name" value="MFS_trans_sf"/>
</dbReference>
<dbReference type="EMBL" id="JAACJO010000022">
    <property type="protein sequence ID" value="KAF5347886.1"/>
    <property type="molecule type" value="Genomic_DNA"/>
</dbReference>
<accession>A0A8H5CTP8</accession>
<comment type="similarity">
    <text evidence="2">Belongs to the major facilitator superfamily. Monocarboxylate porter (TC 2.A.1.13) family.</text>
</comment>
<feature type="transmembrane region" description="Helical" evidence="4">
    <location>
        <begin position="188"/>
        <end position="209"/>
    </location>
</feature>
<reference evidence="6 7" key="1">
    <citation type="journal article" date="2020" name="ISME J.">
        <title>Uncovering the hidden diversity of litter-decomposition mechanisms in mushroom-forming fungi.</title>
        <authorList>
            <person name="Floudas D."/>
            <person name="Bentzer J."/>
            <person name="Ahren D."/>
            <person name="Johansson T."/>
            <person name="Persson P."/>
            <person name="Tunlid A."/>
        </authorList>
    </citation>
    <scope>NUCLEOTIDE SEQUENCE [LARGE SCALE GENOMIC DNA]</scope>
    <source>
        <strain evidence="6 7">CBS 146.42</strain>
    </source>
</reference>
<feature type="domain" description="Major facilitator superfamily (MFS) profile" evidence="5">
    <location>
        <begin position="289"/>
        <end position="475"/>
    </location>
</feature>
<feature type="transmembrane region" description="Helical" evidence="4">
    <location>
        <begin position="324"/>
        <end position="341"/>
    </location>
</feature>
<dbReference type="OrthoDB" id="6509908at2759"/>
<dbReference type="PANTHER" id="PTHR11360:SF284">
    <property type="entry name" value="EG:103B4.3 PROTEIN-RELATED"/>
    <property type="match status" value="1"/>
</dbReference>
<protein>
    <recommendedName>
        <fullName evidence="5">Major facilitator superfamily (MFS) profile domain-containing protein</fullName>
    </recommendedName>
</protein>
<feature type="compositionally biased region" description="Polar residues" evidence="3">
    <location>
        <begin position="14"/>
        <end position="25"/>
    </location>
</feature>
<comment type="subcellular location">
    <subcellularLocation>
        <location evidence="1">Membrane</location>
        <topology evidence="1">Multi-pass membrane protein</topology>
    </subcellularLocation>
</comment>
<organism evidence="6 7">
    <name type="scientific">Leucocoprinus leucothites</name>
    <dbReference type="NCBI Taxonomy" id="201217"/>
    <lineage>
        <taxon>Eukaryota</taxon>
        <taxon>Fungi</taxon>
        <taxon>Dikarya</taxon>
        <taxon>Basidiomycota</taxon>
        <taxon>Agaricomycotina</taxon>
        <taxon>Agaricomycetes</taxon>
        <taxon>Agaricomycetidae</taxon>
        <taxon>Agaricales</taxon>
        <taxon>Agaricineae</taxon>
        <taxon>Agaricaceae</taxon>
        <taxon>Leucocoprinus</taxon>
    </lineage>
</organism>
<dbReference type="Pfam" id="PF07690">
    <property type="entry name" value="MFS_1"/>
    <property type="match status" value="1"/>
</dbReference>
<dbReference type="Gene3D" id="1.20.1250.20">
    <property type="entry name" value="MFS general substrate transporter like domains"/>
    <property type="match status" value="2"/>
</dbReference>
<evidence type="ECO:0000313" key="6">
    <source>
        <dbReference type="EMBL" id="KAF5347886.1"/>
    </source>
</evidence>
<sequence>MPSTEITDEKPISPSISETSCSVIKQSDIETSDIAENLPKNQASSHKVPNGDTAIDEIRRREKDPSSGDENEPLTSEADFPDGGLQAWLVVFGGMCNCFSTFGYVNSWGIFQAYYQETILKDYSPSAIAWIGSIQYAMIFLPGLVVGRLFDIGYFRSVFLSCSVALVVATFLIAQCTQYWQFLLCQGFVVGLASGGIFGPSGAIIAHWFKKKRGRALGFTAMGSSIGGTIIPIAAKNLIPRIGFPWTVRIIGFILLFVVGICNLTMRRRLPPVNVKGGLFNLSAFKDAPFTLYCASSFFNFLGLYTVLTYVNVSATQLGSSPDFAFYFVAFANASSLFGRWMSGLLADYTGHLNIMIPFTLFAGVLTYAWPFAHSTASLIVVTVIYGFCSGTYVSLLTAPIMNLGGEGDVGRRIGMFMTITALGAVAGPPISGAINAATNGFKAVGLYAGSAVVVGIICLVAVRYLVLGQWTGRV</sequence>
<dbReference type="InterPro" id="IPR020846">
    <property type="entry name" value="MFS_dom"/>
</dbReference>
<dbReference type="PANTHER" id="PTHR11360">
    <property type="entry name" value="MONOCARBOXYLATE TRANSPORTER"/>
    <property type="match status" value="1"/>
</dbReference>
<evidence type="ECO:0000256" key="1">
    <source>
        <dbReference type="ARBA" id="ARBA00004141"/>
    </source>
</evidence>
<dbReference type="InterPro" id="IPR050327">
    <property type="entry name" value="Proton-linked_MCT"/>
</dbReference>
<evidence type="ECO:0000256" key="4">
    <source>
        <dbReference type="SAM" id="Phobius"/>
    </source>
</evidence>
<proteinExistence type="inferred from homology"/>
<feature type="transmembrane region" description="Helical" evidence="4">
    <location>
        <begin position="87"/>
        <end position="107"/>
    </location>
</feature>
<feature type="transmembrane region" description="Helical" evidence="4">
    <location>
        <begin position="158"/>
        <end position="182"/>
    </location>
</feature>
<keyword evidence="4" id="KW-1133">Transmembrane helix</keyword>
<dbReference type="SUPFAM" id="SSF103473">
    <property type="entry name" value="MFS general substrate transporter"/>
    <property type="match status" value="1"/>
</dbReference>
<feature type="transmembrane region" description="Helical" evidence="4">
    <location>
        <begin position="447"/>
        <end position="467"/>
    </location>
</feature>
<dbReference type="GO" id="GO:0016020">
    <property type="term" value="C:membrane"/>
    <property type="evidence" value="ECO:0007669"/>
    <property type="project" value="UniProtKB-SubCell"/>
</dbReference>
<feature type="transmembrane region" description="Helical" evidence="4">
    <location>
        <begin position="353"/>
        <end position="373"/>
    </location>
</feature>
<dbReference type="InterPro" id="IPR011701">
    <property type="entry name" value="MFS"/>
</dbReference>
<evidence type="ECO:0000256" key="2">
    <source>
        <dbReference type="ARBA" id="ARBA00006727"/>
    </source>
</evidence>